<sequence>MDKNTPYDAPLQGSNRNYDTGIRTTNIRQVEFGSGEWQTVSGEFRIYLHSMSLIYRKILCMIRND</sequence>
<name>A0A4Q5I0I4_9BACT</name>
<proteinExistence type="predicted"/>
<evidence type="ECO:0000313" key="2">
    <source>
        <dbReference type="EMBL" id="KAA5400623.1"/>
    </source>
</evidence>
<gene>
    <name evidence="3" type="ORF">F2Y51_18360</name>
    <name evidence="2" type="ORF">F2Y58_00150</name>
</gene>
<dbReference type="Proteomes" id="UP000481616">
    <property type="component" value="Unassembled WGS sequence"/>
</dbReference>
<dbReference type="EMBL" id="VVYY01000001">
    <property type="protein sequence ID" value="KAA5400623.1"/>
    <property type="molecule type" value="Genomic_DNA"/>
</dbReference>
<dbReference type="RefSeq" id="WP_130053542.1">
    <property type="nucleotide sequence ID" value="NZ_JBDMNS010000019.1"/>
</dbReference>
<comment type="caution">
    <text evidence="2">The sequence shown here is derived from an EMBL/GenBank/DDBJ whole genome shotgun (WGS) entry which is preliminary data.</text>
</comment>
<organism evidence="2 5">
    <name type="scientific">Phocaeicola dorei</name>
    <dbReference type="NCBI Taxonomy" id="357276"/>
    <lineage>
        <taxon>Bacteria</taxon>
        <taxon>Pseudomonadati</taxon>
        <taxon>Bacteroidota</taxon>
        <taxon>Bacteroidia</taxon>
        <taxon>Bacteroidales</taxon>
        <taxon>Bacteroidaceae</taxon>
        <taxon>Phocaeicola</taxon>
    </lineage>
</organism>
<dbReference type="AlphaFoldDB" id="A0A4Q5I0I4"/>
<accession>A0A4Q5I0I4</accession>
<reference evidence="4 5" key="1">
    <citation type="journal article" date="2019" name="Nat. Med.">
        <title>A library of human gut bacterial isolates paired with longitudinal multiomics data enables mechanistic microbiome research.</title>
        <authorList>
            <person name="Poyet M."/>
            <person name="Groussin M."/>
            <person name="Gibbons S.M."/>
            <person name="Avila-Pacheco J."/>
            <person name="Jiang X."/>
            <person name="Kearney S.M."/>
            <person name="Perrotta A.R."/>
            <person name="Berdy B."/>
            <person name="Zhao S."/>
            <person name="Lieberman T.D."/>
            <person name="Swanson P.K."/>
            <person name="Smith M."/>
            <person name="Roesemann S."/>
            <person name="Alexander J.E."/>
            <person name="Rich S.A."/>
            <person name="Livny J."/>
            <person name="Vlamakis H."/>
            <person name="Clish C."/>
            <person name="Bullock K."/>
            <person name="Deik A."/>
            <person name="Scott J."/>
            <person name="Pierce K.A."/>
            <person name="Xavier R.J."/>
            <person name="Alm E.J."/>
        </authorList>
    </citation>
    <scope>NUCLEOTIDE SEQUENCE [LARGE SCALE GENOMIC DNA]</scope>
    <source>
        <strain evidence="2 5">BIOML-A1</strain>
        <strain evidence="3 4">BIOML-A4</strain>
    </source>
</reference>
<protein>
    <submittedName>
        <fullName evidence="2">Uncharacterized protein</fullName>
    </submittedName>
</protein>
<dbReference type="EMBL" id="VVZA01000021">
    <property type="protein sequence ID" value="KAA5402572.1"/>
    <property type="molecule type" value="Genomic_DNA"/>
</dbReference>
<evidence type="ECO:0000256" key="1">
    <source>
        <dbReference type="SAM" id="MobiDB-lite"/>
    </source>
</evidence>
<evidence type="ECO:0000313" key="3">
    <source>
        <dbReference type="EMBL" id="KAA5402572.1"/>
    </source>
</evidence>
<dbReference type="Proteomes" id="UP000441162">
    <property type="component" value="Unassembled WGS sequence"/>
</dbReference>
<feature type="region of interest" description="Disordered" evidence="1">
    <location>
        <begin position="1"/>
        <end position="20"/>
    </location>
</feature>
<evidence type="ECO:0000313" key="5">
    <source>
        <dbReference type="Proteomes" id="UP000481616"/>
    </source>
</evidence>
<evidence type="ECO:0000313" key="4">
    <source>
        <dbReference type="Proteomes" id="UP000441162"/>
    </source>
</evidence>